<keyword evidence="3" id="KW-1185">Reference proteome</keyword>
<dbReference type="Gene3D" id="3.10.350.10">
    <property type="entry name" value="LysM domain"/>
    <property type="match status" value="1"/>
</dbReference>
<gene>
    <name evidence="2" type="ORF">H9650_13395</name>
</gene>
<sequence>MNWVKNNYFLALFLGLNLIFMTTMVISHTITTEEDSHIKIEQGDSLWALATKYGIEDSREEWVSQVIEMNNLYDTSIKAGDVIVVPKVSENLHLNYGTEVAGE</sequence>
<feature type="domain" description="LysM" evidence="1">
    <location>
        <begin position="36"/>
        <end position="85"/>
    </location>
</feature>
<reference evidence="2 3" key="1">
    <citation type="submission" date="2020-08" db="EMBL/GenBank/DDBJ databases">
        <title>A Genomic Blueprint of the Chicken Gut Microbiome.</title>
        <authorList>
            <person name="Gilroy R."/>
            <person name="Ravi A."/>
            <person name="Getino M."/>
            <person name="Pursley I."/>
            <person name="Horton D.L."/>
            <person name="Alikhan N.-F."/>
            <person name="Baker D."/>
            <person name="Gharbi K."/>
            <person name="Hall N."/>
            <person name="Watson M."/>
            <person name="Adriaenssens E.M."/>
            <person name="Foster-Nyarko E."/>
            <person name="Jarju S."/>
            <person name="Secka A."/>
            <person name="Antonio M."/>
            <person name="Oren A."/>
            <person name="Chaudhuri R."/>
            <person name="La Ragione R.M."/>
            <person name="Hildebrand F."/>
            <person name="Pallen M.J."/>
        </authorList>
    </citation>
    <scope>NUCLEOTIDE SEQUENCE [LARGE SCALE GENOMIC DNA]</scope>
    <source>
        <strain evidence="2 3">Sa2BUA9</strain>
    </source>
</reference>
<evidence type="ECO:0000259" key="1">
    <source>
        <dbReference type="PROSITE" id="PS51782"/>
    </source>
</evidence>
<dbReference type="InterPro" id="IPR018392">
    <property type="entry name" value="LysM"/>
</dbReference>
<evidence type="ECO:0000313" key="3">
    <source>
        <dbReference type="Proteomes" id="UP000640786"/>
    </source>
</evidence>
<proteinExistence type="predicted"/>
<dbReference type="RefSeq" id="WP_191697424.1">
    <property type="nucleotide sequence ID" value="NZ_JACSQO010000007.1"/>
</dbReference>
<dbReference type="EMBL" id="JACSQO010000007">
    <property type="protein sequence ID" value="MBD7945115.1"/>
    <property type="molecule type" value="Genomic_DNA"/>
</dbReference>
<dbReference type="PROSITE" id="PS51782">
    <property type="entry name" value="LYSM"/>
    <property type="match status" value="1"/>
</dbReference>
<dbReference type="Pfam" id="PF01476">
    <property type="entry name" value="LysM"/>
    <property type="match status" value="1"/>
</dbReference>
<evidence type="ECO:0000313" key="2">
    <source>
        <dbReference type="EMBL" id="MBD7945115.1"/>
    </source>
</evidence>
<name>A0ABR8RBI7_9BACI</name>
<dbReference type="InterPro" id="IPR036779">
    <property type="entry name" value="LysM_dom_sf"/>
</dbReference>
<dbReference type="SMART" id="SM00257">
    <property type="entry name" value="LysM"/>
    <property type="match status" value="1"/>
</dbReference>
<accession>A0ABR8RBI7</accession>
<comment type="caution">
    <text evidence="2">The sequence shown here is derived from an EMBL/GenBank/DDBJ whole genome shotgun (WGS) entry which is preliminary data.</text>
</comment>
<dbReference type="CDD" id="cd00118">
    <property type="entry name" value="LysM"/>
    <property type="match status" value="1"/>
</dbReference>
<dbReference type="Proteomes" id="UP000640786">
    <property type="component" value="Unassembled WGS sequence"/>
</dbReference>
<dbReference type="SUPFAM" id="SSF54106">
    <property type="entry name" value="LysM domain"/>
    <property type="match status" value="1"/>
</dbReference>
<organism evidence="2 3">
    <name type="scientific">Psychrobacillus faecigallinarum</name>
    <dbReference type="NCBI Taxonomy" id="2762235"/>
    <lineage>
        <taxon>Bacteria</taxon>
        <taxon>Bacillati</taxon>
        <taxon>Bacillota</taxon>
        <taxon>Bacilli</taxon>
        <taxon>Bacillales</taxon>
        <taxon>Bacillaceae</taxon>
        <taxon>Psychrobacillus</taxon>
    </lineage>
</organism>
<protein>
    <submittedName>
        <fullName evidence="2">LysM peptidoglycan-binding domain-containing protein</fullName>
    </submittedName>
</protein>